<name>A0A8K0JJ47_9TREE</name>
<organism evidence="2 3">
    <name type="scientific">Filobasidium floriforme</name>
    <dbReference type="NCBI Taxonomy" id="5210"/>
    <lineage>
        <taxon>Eukaryota</taxon>
        <taxon>Fungi</taxon>
        <taxon>Dikarya</taxon>
        <taxon>Basidiomycota</taxon>
        <taxon>Agaricomycotina</taxon>
        <taxon>Tremellomycetes</taxon>
        <taxon>Filobasidiales</taxon>
        <taxon>Filobasidiaceae</taxon>
        <taxon>Filobasidium</taxon>
    </lineage>
</organism>
<evidence type="ECO:0000256" key="1">
    <source>
        <dbReference type="SAM" id="MobiDB-lite"/>
    </source>
</evidence>
<reference evidence="2" key="1">
    <citation type="submission" date="2020-04" db="EMBL/GenBank/DDBJ databases">
        <title>Analysis of mating type loci in Filobasidium floriforme.</title>
        <authorList>
            <person name="Nowrousian M."/>
        </authorList>
    </citation>
    <scope>NUCLEOTIDE SEQUENCE</scope>
    <source>
        <strain evidence="2">CBS 6242</strain>
    </source>
</reference>
<accession>A0A8K0JJ47</accession>
<feature type="region of interest" description="Disordered" evidence="1">
    <location>
        <begin position="152"/>
        <end position="177"/>
    </location>
</feature>
<dbReference type="AlphaFoldDB" id="A0A8K0JJ47"/>
<dbReference type="Proteomes" id="UP000812966">
    <property type="component" value="Unassembled WGS sequence"/>
</dbReference>
<dbReference type="EMBL" id="JABELV010000487">
    <property type="protein sequence ID" value="KAG7527176.1"/>
    <property type="molecule type" value="Genomic_DNA"/>
</dbReference>
<sequence length="213" mass="23238">MPPYAPSYFQKATLPGPVAAFPAVNTPVPTERQRLIDIITEAIGSKVNRHATNARKLYTDSDATISEATDTCQRCVDREVPCIVTSDHHKCFYCIMSAQACHPAKPVPIIDLEMSDRDTTPVASAFDSIDATPGASAFDTFDFDADRTDSDSDTYSSFFEPAPNQQTTDSAPATAATPAIDATPIDATERLLQQILESNLRQEVLLQQLLNRL</sequence>
<comment type="caution">
    <text evidence="2">The sequence shown here is derived from an EMBL/GenBank/DDBJ whole genome shotgun (WGS) entry which is preliminary data.</text>
</comment>
<evidence type="ECO:0000313" key="3">
    <source>
        <dbReference type="Proteomes" id="UP000812966"/>
    </source>
</evidence>
<gene>
    <name evidence="2" type="ORF">FFLO_07196</name>
</gene>
<feature type="compositionally biased region" description="Low complexity" evidence="1">
    <location>
        <begin position="167"/>
        <end position="177"/>
    </location>
</feature>
<protein>
    <submittedName>
        <fullName evidence="2">Uncharacterized protein</fullName>
    </submittedName>
</protein>
<evidence type="ECO:0000313" key="2">
    <source>
        <dbReference type="EMBL" id="KAG7527176.1"/>
    </source>
</evidence>
<keyword evidence="3" id="KW-1185">Reference proteome</keyword>
<proteinExistence type="predicted"/>